<name>A0A1E1JWE2_9HELO</name>
<dbReference type="EMBL" id="FJUX01000005">
    <property type="protein sequence ID" value="CZS90225.1"/>
    <property type="molecule type" value="Genomic_DNA"/>
</dbReference>
<keyword evidence="2" id="KW-1185">Reference proteome</keyword>
<proteinExistence type="predicted"/>
<gene>
    <name evidence="1" type="ORF">RAG0_01365</name>
</gene>
<accession>A0A1E1JWE2</accession>
<sequence length="69" mass="8101">MCVSGIIETVQKQEKCSETEAGKEKPTLYEEGHPPETWNYTRLYHSKTNRLMETQPYAIRAEDDYMCIK</sequence>
<dbReference type="AlphaFoldDB" id="A0A1E1JWE2"/>
<evidence type="ECO:0000313" key="1">
    <source>
        <dbReference type="EMBL" id="CZS90225.1"/>
    </source>
</evidence>
<organism evidence="1 2">
    <name type="scientific">Rhynchosporium agropyri</name>
    <dbReference type="NCBI Taxonomy" id="914238"/>
    <lineage>
        <taxon>Eukaryota</taxon>
        <taxon>Fungi</taxon>
        <taxon>Dikarya</taxon>
        <taxon>Ascomycota</taxon>
        <taxon>Pezizomycotina</taxon>
        <taxon>Leotiomycetes</taxon>
        <taxon>Helotiales</taxon>
        <taxon>Ploettnerulaceae</taxon>
        <taxon>Rhynchosporium</taxon>
    </lineage>
</organism>
<protein>
    <submittedName>
        <fullName evidence="1">Uncharacterized protein</fullName>
    </submittedName>
</protein>
<dbReference type="Proteomes" id="UP000178912">
    <property type="component" value="Unassembled WGS sequence"/>
</dbReference>
<evidence type="ECO:0000313" key="2">
    <source>
        <dbReference type="Proteomes" id="UP000178912"/>
    </source>
</evidence>
<reference evidence="2" key="1">
    <citation type="submission" date="2016-03" db="EMBL/GenBank/DDBJ databases">
        <authorList>
            <person name="Guldener U."/>
        </authorList>
    </citation>
    <scope>NUCLEOTIDE SEQUENCE [LARGE SCALE GENOMIC DNA]</scope>
    <source>
        <strain evidence="2">04CH-RAC-A.6.1</strain>
    </source>
</reference>